<dbReference type="InterPro" id="IPR043504">
    <property type="entry name" value="Peptidase_S1_PA_chymotrypsin"/>
</dbReference>
<gene>
    <name evidence="4" type="ORF">ADK34_18145</name>
</gene>
<sequence>MEPARLALIRGGTKDGPRSTGSGYLIGPRLVLTARHVLVDRETGETWPKLSVQIGHPAQGPTRTAKAELLWTPPDELDVALLRIDQAMDIPGSVLWGRPAGRAPLPYAGLGYPKAAAVETRDVENLRGTLSPLSGSGRHYVLDQDPAPEPGADGGNAWGGVSGAAVFCGHRLVGVVVQEPAAYGARRLLAVPAHSFVQDAGFLNHLAEHACALSEPTAIGVPAPRAAPGTERTPAERTLEQLLRPLFADPAARTAHARELAGELGYETADYTPTAADLVTLLLAHPRAHAALGQALAARAVDQAFRSCLTAFLTQARVLGRGPFLAPEEFDDLLHLLRGIRDEQSALLPQAARDALPYAALPDCLDRPRIEEHELADAVEALEELPDGEGIPEGSPPVPALLRLVEYVAAAVDGERQHELRAWSKRTADRIGIHGDALAERRMDAARWAERRRNSLVSRVVMELERDGAADGDRYACRILLVRTDGTHRILKSPSSEPKTPREAASALAEAVGAARQEPGGHDHVPWVTVVVDRPGLHLAVDEWESGAPDDLLPPSPIGADYQLSLSCPDLDRLVATRGQDRERRWKKGRTSVVVTEPSCGDRDKLMHLLRTEHRDTARVVLHGPADQRQAWLETCLAYGVPVVLWDRDATGYDDADRLGELAPSDELDGLAERVRVFRSRTAAHPEERRARPSLVWEPEGSYPRTEQLHLRDPWRGTHAS</sequence>
<dbReference type="InterPro" id="IPR045450">
    <property type="entry name" value="VMAP_C"/>
</dbReference>
<evidence type="ECO:0008006" key="6">
    <source>
        <dbReference type="Google" id="ProtNLM"/>
    </source>
</evidence>
<dbReference type="Proteomes" id="UP000037023">
    <property type="component" value="Unassembled WGS sequence"/>
</dbReference>
<protein>
    <recommendedName>
        <fullName evidence="6">Serine protease</fullName>
    </recommendedName>
</protein>
<feature type="domain" description="vWA-MoxR associated protein middle region 0" evidence="2">
    <location>
        <begin position="326"/>
        <end position="441"/>
    </location>
</feature>
<dbReference type="Gene3D" id="2.40.10.10">
    <property type="entry name" value="Trypsin-like serine proteases"/>
    <property type="match status" value="1"/>
</dbReference>
<evidence type="ECO:0000259" key="3">
    <source>
        <dbReference type="Pfam" id="PF20028"/>
    </source>
</evidence>
<evidence type="ECO:0000259" key="2">
    <source>
        <dbReference type="Pfam" id="PF19916"/>
    </source>
</evidence>
<dbReference type="InterPro" id="IPR009003">
    <property type="entry name" value="Peptidase_S1_PA"/>
</dbReference>
<dbReference type="OrthoDB" id="3307525at2"/>
<comment type="caution">
    <text evidence="4">The sequence shown here is derived from an EMBL/GenBank/DDBJ whole genome shotgun (WGS) entry which is preliminary data.</text>
</comment>
<name>A0A0L8KHI4_STRVR</name>
<feature type="domain" description="vWA-MoxR associated protein C-terminal" evidence="3">
    <location>
        <begin position="473"/>
        <end position="698"/>
    </location>
</feature>
<evidence type="ECO:0000313" key="5">
    <source>
        <dbReference type="Proteomes" id="UP000037023"/>
    </source>
</evidence>
<reference evidence="4 5" key="1">
    <citation type="submission" date="2015-06" db="EMBL/GenBank/DDBJ databases">
        <authorList>
            <person name="Hoefler B.C."/>
            <person name="Straight P.D."/>
        </authorList>
    </citation>
    <scope>NUCLEOTIDE SEQUENCE [LARGE SCALE GENOMIC DNA]</scope>
    <source>
        <strain evidence="4 5">NRRL 3427</strain>
    </source>
</reference>
<evidence type="ECO:0000313" key="4">
    <source>
        <dbReference type="EMBL" id="KOG25204.1"/>
    </source>
</evidence>
<evidence type="ECO:0000256" key="1">
    <source>
        <dbReference type="SAM" id="MobiDB-lite"/>
    </source>
</evidence>
<proteinExistence type="predicted"/>
<dbReference type="AlphaFoldDB" id="A0A0L8KHI4"/>
<dbReference type="EMBL" id="LGUP01000165">
    <property type="protein sequence ID" value="KOG25204.1"/>
    <property type="molecule type" value="Genomic_DNA"/>
</dbReference>
<dbReference type="Pfam" id="PF19916">
    <property type="entry name" value="VMAP-M0"/>
    <property type="match status" value="1"/>
</dbReference>
<dbReference type="Pfam" id="PF20028">
    <property type="entry name" value="VMAP-C"/>
    <property type="match status" value="1"/>
</dbReference>
<dbReference type="InterPro" id="IPR045555">
    <property type="entry name" value="VMAP-M0"/>
</dbReference>
<dbReference type="SUPFAM" id="SSF50494">
    <property type="entry name" value="Trypsin-like serine proteases"/>
    <property type="match status" value="1"/>
</dbReference>
<organism evidence="4 5">
    <name type="scientific">Streptomyces viridochromogenes</name>
    <dbReference type="NCBI Taxonomy" id="1938"/>
    <lineage>
        <taxon>Bacteria</taxon>
        <taxon>Bacillati</taxon>
        <taxon>Actinomycetota</taxon>
        <taxon>Actinomycetes</taxon>
        <taxon>Kitasatosporales</taxon>
        <taxon>Streptomycetaceae</taxon>
        <taxon>Streptomyces</taxon>
    </lineage>
</organism>
<dbReference type="Pfam" id="PF13365">
    <property type="entry name" value="Trypsin_2"/>
    <property type="match status" value="1"/>
</dbReference>
<accession>A0A0L8KHI4</accession>
<feature type="compositionally biased region" description="Basic and acidic residues" evidence="1">
    <location>
        <begin position="707"/>
        <end position="721"/>
    </location>
</feature>
<dbReference type="PATRIC" id="fig|1938.6.peg.3917"/>
<dbReference type="RefSeq" id="WP_033204000.1">
    <property type="nucleotide sequence ID" value="NZ_LGUP01000165.1"/>
</dbReference>
<feature type="region of interest" description="Disordered" evidence="1">
    <location>
        <begin position="682"/>
        <end position="721"/>
    </location>
</feature>